<dbReference type="InterPro" id="IPR000589">
    <property type="entry name" value="Ribosomal_uS15"/>
</dbReference>
<evidence type="ECO:0000256" key="4">
    <source>
        <dbReference type="ARBA" id="ARBA00035250"/>
    </source>
</evidence>
<keyword evidence="6" id="KW-0934">Plastid</keyword>
<evidence type="ECO:0000313" key="6">
    <source>
        <dbReference type="EMBL" id="AZU95327.1"/>
    </source>
</evidence>
<dbReference type="Pfam" id="PF00312">
    <property type="entry name" value="Ribosomal_S15"/>
    <property type="match status" value="1"/>
</dbReference>
<proteinExistence type="inferred from homology"/>
<dbReference type="GO" id="GO:0006412">
    <property type="term" value="P:translation"/>
    <property type="evidence" value="ECO:0007669"/>
    <property type="project" value="InterPro"/>
</dbReference>
<dbReference type="AlphaFoldDB" id="A0A3Q9R1Q0"/>
<keyword evidence="3 5" id="KW-0687">Ribonucleoprotein</keyword>
<name>A0A3Q9R1Q0_DENOS</name>
<dbReference type="HAMAP" id="MF_01343_B">
    <property type="entry name" value="Ribosomal_uS15_B"/>
    <property type="match status" value="1"/>
</dbReference>
<dbReference type="Gene3D" id="1.10.287.10">
    <property type="entry name" value="S15/NS1, RNA-binding"/>
    <property type="match status" value="1"/>
</dbReference>
<reference evidence="6" key="1">
    <citation type="journal article" date="2018" name="New Phytol.">
        <title>Lycophyte plastid genomics: extreme variation in GC, gene and intron content and multiple inversions between a direct and inverted orientation of the rRNA repeat.</title>
        <authorList>
            <person name="Mower J.P."/>
            <person name="Ma P.F."/>
            <person name="Grewe F."/>
            <person name="Taylor A."/>
            <person name="Michael T.P."/>
            <person name="VanBuren R."/>
            <person name="Qiu Y.L."/>
        </authorList>
    </citation>
    <scope>NUCLEOTIDE SEQUENCE</scope>
</reference>
<dbReference type="PANTHER" id="PTHR23321">
    <property type="entry name" value="RIBOSOMAL PROTEIN S15, BACTERIAL AND ORGANELLAR"/>
    <property type="match status" value="1"/>
</dbReference>
<dbReference type="GO" id="GO:1990904">
    <property type="term" value="C:ribonucleoprotein complex"/>
    <property type="evidence" value="ECO:0007669"/>
    <property type="project" value="UniProtKB-KW"/>
</dbReference>
<gene>
    <name evidence="6" type="primary">rps15</name>
</gene>
<dbReference type="InterPro" id="IPR009068">
    <property type="entry name" value="uS15_NS1_RNA-bd_sf"/>
</dbReference>
<evidence type="ECO:0000256" key="1">
    <source>
        <dbReference type="ARBA" id="ARBA00008434"/>
    </source>
</evidence>
<dbReference type="RefSeq" id="YP_009555473.1">
    <property type="nucleotide sequence ID" value="NC_040923.1"/>
</dbReference>
<dbReference type="SMART" id="SM01387">
    <property type="entry name" value="Ribosomal_S15"/>
    <property type="match status" value="1"/>
</dbReference>
<dbReference type="GO" id="GO:0005840">
    <property type="term" value="C:ribosome"/>
    <property type="evidence" value="ECO:0007669"/>
    <property type="project" value="UniProtKB-KW"/>
</dbReference>
<organism evidence="6">
    <name type="scientific">Dendrolycopodium obscurum</name>
    <name type="common">Flat-branched tree-clubmoss</name>
    <name type="synonym">Lycopodium obscurum</name>
    <dbReference type="NCBI Taxonomy" id="62333"/>
    <lineage>
        <taxon>Eukaryota</taxon>
        <taxon>Viridiplantae</taxon>
        <taxon>Streptophyta</taxon>
        <taxon>Embryophyta</taxon>
        <taxon>Tracheophyta</taxon>
        <taxon>Lycopodiopsida</taxon>
        <taxon>Lycopodiales</taxon>
        <taxon>Lycopodiaceae</taxon>
        <taxon>Lycopodioideae</taxon>
        <taxon>Dendrolycopodium</taxon>
    </lineage>
</organism>
<dbReference type="SUPFAM" id="SSF47060">
    <property type="entry name" value="S15/NS1 RNA-binding domain"/>
    <property type="match status" value="1"/>
</dbReference>
<evidence type="ECO:0000256" key="3">
    <source>
        <dbReference type="ARBA" id="ARBA00023274"/>
    </source>
</evidence>
<dbReference type="CDD" id="cd00677">
    <property type="entry name" value="S15_NS1_EPRS_RNA-bind"/>
    <property type="match status" value="1"/>
</dbReference>
<accession>A0A3Q9R1Q0</accession>
<keyword evidence="2 5" id="KW-0689">Ribosomal protein</keyword>
<dbReference type="PANTHER" id="PTHR23321:SF26">
    <property type="entry name" value="SMALL RIBOSOMAL SUBUNIT PROTEIN US15M"/>
    <property type="match status" value="1"/>
</dbReference>
<geneLocation type="plastid" evidence="6"/>
<evidence type="ECO:0000256" key="2">
    <source>
        <dbReference type="ARBA" id="ARBA00022980"/>
    </source>
</evidence>
<dbReference type="EMBL" id="MH549637">
    <property type="protein sequence ID" value="AZU95327.1"/>
    <property type="molecule type" value="Genomic_DNA"/>
</dbReference>
<dbReference type="NCBIfam" id="TIGR00952">
    <property type="entry name" value="S15_bact"/>
    <property type="match status" value="1"/>
</dbReference>
<dbReference type="GO" id="GO:0005737">
    <property type="term" value="C:cytoplasm"/>
    <property type="evidence" value="ECO:0007669"/>
    <property type="project" value="UniProtKB-ARBA"/>
</dbReference>
<protein>
    <recommendedName>
        <fullName evidence="4">Small ribosomal subunit protein uS15c</fullName>
    </recommendedName>
</protein>
<dbReference type="GO" id="GO:0003735">
    <property type="term" value="F:structural constituent of ribosome"/>
    <property type="evidence" value="ECO:0007669"/>
    <property type="project" value="InterPro"/>
</dbReference>
<dbReference type="GeneID" id="39109317"/>
<evidence type="ECO:0000256" key="5">
    <source>
        <dbReference type="RuleBase" id="RU003919"/>
    </source>
</evidence>
<comment type="similarity">
    <text evidence="1 5">Belongs to the universal ribosomal protein uS15 family.</text>
</comment>
<dbReference type="InterPro" id="IPR005290">
    <property type="entry name" value="Ribosomal_uS15_bac-type"/>
</dbReference>
<sequence length="90" mass="10808">MTKNKDPFIRLSPISEKQTGSVESQIYNLTNRISRLTYHLKLRSKDYSSQRGLWRILGKRKRLLVYLYRENPPRYENLIDQLGIRGLKKR</sequence>